<comment type="similarity">
    <text evidence="1">Belongs to the peptidase S33 family.</text>
</comment>
<dbReference type="GO" id="GO:0004301">
    <property type="term" value="F:epoxide hydrolase activity"/>
    <property type="evidence" value="ECO:0007669"/>
    <property type="project" value="TreeGrafter"/>
</dbReference>
<name>A0AAV4TVV8_9ARAC</name>
<evidence type="ECO:0000256" key="1">
    <source>
        <dbReference type="ARBA" id="ARBA00010088"/>
    </source>
</evidence>
<protein>
    <submittedName>
        <fullName evidence="6">Epoxide hydrolase 1</fullName>
    </submittedName>
</protein>
<dbReference type="AlphaFoldDB" id="A0AAV4TVV8"/>
<keyword evidence="4" id="KW-1133">Transmembrane helix</keyword>
<evidence type="ECO:0000313" key="6">
    <source>
        <dbReference type="EMBL" id="GIY50254.1"/>
    </source>
</evidence>
<keyword evidence="2" id="KW-0058">Aromatic hydrocarbons catabolism</keyword>
<gene>
    <name evidence="6" type="primary">EPHX1</name>
    <name evidence="6" type="ORF">CDAR_319241</name>
</gene>
<organism evidence="6 7">
    <name type="scientific">Caerostris darwini</name>
    <dbReference type="NCBI Taxonomy" id="1538125"/>
    <lineage>
        <taxon>Eukaryota</taxon>
        <taxon>Metazoa</taxon>
        <taxon>Ecdysozoa</taxon>
        <taxon>Arthropoda</taxon>
        <taxon>Chelicerata</taxon>
        <taxon>Arachnida</taxon>
        <taxon>Araneae</taxon>
        <taxon>Araneomorphae</taxon>
        <taxon>Entelegynae</taxon>
        <taxon>Araneoidea</taxon>
        <taxon>Araneidae</taxon>
        <taxon>Caerostris</taxon>
    </lineage>
</organism>
<evidence type="ECO:0000256" key="3">
    <source>
        <dbReference type="ARBA" id="ARBA00022801"/>
    </source>
</evidence>
<dbReference type="InterPro" id="IPR010497">
    <property type="entry name" value="Epoxide_hydro_N"/>
</dbReference>
<feature type="domain" description="Epoxide hydrolase N-terminal" evidence="5">
    <location>
        <begin position="136"/>
        <end position="246"/>
    </location>
</feature>
<proteinExistence type="inferred from homology"/>
<keyword evidence="4" id="KW-0812">Transmembrane</keyword>
<comment type="caution">
    <text evidence="6">The sequence shown here is derived from an EMBL/GenBank/DDBJ whole genome shotgun (WGS) entry which is preliminary data.</text>
</comment>
<dbReference type="InterPro" id="IPR000639">
    <property type="entry name" value="Epox_hydrolase-like"/>
</dbReference>
<feature type="transmembrane region" description="Helical" evidence="4">
    <location>
        <begin position="82"/>
        <end position="106"/>
    </location>
</feature>
<dbReference type="Pfam" id="PF06441">
    <property type="entry name" value="EHN"/>
    <property type="match status" value="1"/>
</dbReference>
<dbReference type="PANTHER" id="PTHR21661:SF35">
    <property type="entry name" value="EPOXIDE HYDROLASE"/>
    <property type="match status" value="1"/>
</dbReference>
<dbReference type="PANTHER" id="PTHR21661">
    <property type="entry name" value="EPOXIDE HYDROLASE 1-RELATED"/>
    <property type="match status" value="1"/>
</dbReference>
<evidence type="ECO:0000259" key="5">
    <source>
        <dbReference type="Pfam" id="PF06441"/>
    </source>
</evidence>
<keyword evidence="4" id="KW-0472">Membrane</keyword>
<reference evidence="6 7" key="1">
    <citation type="submission" date="2021-06" db="EMBL/GenBank/DDBJ databases">
        <title>Caerostris darwini draft genome.</title>
        <authorList>
            <person name="Kono N."/>
            <person name="Arakawa K."/>
        </authorList>
    </citation>
    <scope>NUCLEOTIDE SEQUENCE [LARGE SCALE GENOMIC DNA]</scope>
</reference>
<dbReference type="Proteomes" id="UP001054837">
    <property type="component" value="Unassembled WGS sequence"/>
</dbReference>
<evidence type="ECO:0000313" key="7">
    <source>
        <dbReference type="Proteomes" id="UP001054837"/>
    </source>
</evidence>
<accession>A0AAV4TVV8</accession>
<evidence type="ECO:0000256" key="2">
    <source>
        <dbReference type="ARBA" id="ARBA00022797"/>
    </source>
</evidence>
<dbReference type="GO" id="GO:0097176">
    <property type="term" value="P:epoxide metabolic process"/>
    <property type="evidence" value="ECO:0007669"/>
    <property type="project" value="TreeGrafter"/>
</dbReference>
<dbReference type="EMBL" id="BPLQ01010363">
    <property type="protein sequence ID" value="GIY50254.1"/>
    <property type="molecule type" value="Genomic_DNA"/>
</dbReference>
<dbReference type="SUPFAM" id="SSF53474">
    <property type="entry name" value="alpha/beta-Hydrolases"/>
    <property type="match status" value="1"/>
</dbReference>
<evidence type="ECO:0000256" key="4">
    <source>
        <dbReference type="SAM" id="Phobius"/>
    </source>
</evidence>
<keyword evidence="3 6" id="KW-0378">Hydrolase</keyword>
<dbReference type="PRINTS" id="PR00412">
    <property type="entry name" value="EPOXHYDRLASE"/>
</dbReference>
<sequence length="540" mass="62326">MHAFCRDSKKNKTSLVRLSHGTKLRSIVNQLAQVKSIESLITATDFSNQNLQCRHQQKSNSDTLDNFFFITFDLLLEQSTKMVLLLALAAVVVIFFVKIAHCFLFPKERRDTKGYKSGWFGKGPPPSDSESEDTSIRPFKINVPEEVISDLKIRLERTRFENPVEDSKFRYGFNPKYLQTVIKYWRTEYDWREQESMLNQFPQYKTRIEGIDVHFVHVKPQMPSGRSLKIIPIMIIHGWPGSFVEFYKILPLLTTARSNNDFVFEVVCPSIPGYGFSESPHQKGFNARAAARIFATLMERLGHSRFYVQGGDWGSYISSLMARYYPTKVNGLHVNMYFFLPQTWEFLKGVAITLFPSLISKDEYEIAFPLKRKFKMLLEESAYFHMQGTKPDTLGCGMSDSPAGMAAFLLEKFPICTDRKFLDLEDGGLTKKFTLNELLTNVMMYWINNNFAAAARFYKENVREVFRNLHEKVPVIVPSAVALFPHEVLMFPKTMMSQQMKNIVSYTIMPQGGHFAALEEPQLFSDDLWKFVSLVEGKFH</sequence>
<keyword evidence="7" id="KW-1185">Reference proteome</keyword>
<dbReference type="Gene3D" id="3.40.50.1820">
    <property type="entry name" value="alpha/beta hydrolase"/>
    <property type="match status" value="1"/>
</dbReference>
<dbReference type="InterPro" id="IPR029058">
    <property type="entry name" value="AB_hydrolase_fold"/>
</dbReference>